<organism evidence="4 5">
    <name type="scientific">Lentilactobacillus buchneri DSM 20057</name>
    <dbReference type="NCBI Taxonomy" id="1423728"/>
    <lineage>
        <taxon>Bacteria</taxon>
        <taxon>Bacillati</taxon>
        <taxon>Bacillota</taxon>
        <taxon>Bacilli</taxon>
        <taxon>Lactobacillales</taxon>
        <taxon>Lactobacillaceae</taxon>
        <taxon>Lentilactobacillus</taxon>
    </lineage>
</organism>
<dbReference type="PANTHER" id="PTHR10908:SF0">
    <property type="entry name" value="SEROTONIN N-ACETYLTRANSFERASE"/>
    <property type="match status" value="1"/>
</dbReference>
<dbReference type="CDD" id="cd04301">
    <property type="entry name" value="NAT_SF"/>
    <property type="match status" value="1"/>
</dbReference>
<dbReference type="SUPFAM" id="SSF55729">
    <property type="entry name" value="Acyl-CoA N-acyltransferases (Nat)"/>
    <property type="match status" value="1"/>
</dbReference>
<dbReference type="GeneID" id="72461658"/>
<dbReference type="InterPro" id="IPR000182">
    <property type="entry name" value="GNAT_dom"/>
</dbReference>
<evidence type="ECO:0000259" key="3">
    <source>
        <dbReference type="PROSITE" id="PS51186"/>
    </source>
</evidence>
<dbReference type="GO" id="GO:0008080">
    <property type="term" value="F:N-acetyltransferase activity"/>
    <property type="evidence" value="ECO:0007669"/>
    <property type="project" value="UniProtKB-ARBA"/>
</dbReference>
<proteinExistence type="predicted"/>
<dbReference type="EMBL" id="PUFP01000033">
    <property type="protein sequence ID" value="TDG78832.1"/>
    <property type="molecule type" value="Genomic_DNA"/>
</dbReference>
<evidence type="ECO:0000256" key="1">
    <source>
        <dbReference type="ARBA" id="ARBA00022679"/>
    </source>
</evidence>
<accession>A0A4R5NQI4</accession>
<keyword evidence="2" id="KW-0012">Acyltransferase</keyword>
<gene>
    <name evidence="4" type="ORF">C5L32_000702</name>
</gene>
<dbReference type="InterPro" id="IPR051635">
    <property type="entry name" value="SNAT-like"/>
</dbReference>
<dbReference type="Proteomes" id="UP000295181">
    <property type="component" value="Unassembled WGS sequence"/>
</dbReference>
<dbReference type="InterPro" id="IPR016181">
    <property type="entry name" value="Acyl_CoA_acyltransferase"/>
</dbReference>
<reference evidence="4 5" key="1">
    <citation type="journal article" date="2019" name="Appl. Microbiol. Biotechnol.">
        <title>Uncovering carbohydrate metabolism through a genotype-phenotype association study of 56 lactic acid bacteria genomes.</title>
        <authorList>
            <person name="Buron-Moles G."/>
            <person name="Chailyan A."/>
            <person name="Dolejs I."/>
            <person name="Forster J."/>
            <person name="Miks M.H."/>
        </authorList>
    </citation>
    <scope>NUCLEOTIDE SEQUENCE [LARGE SCALE GENOMIC DNA]</scope>
    <source>
        <strain evidence="4 5">ATCC 4005</strain>
    </source>
</reference>
<dbReference type="AlphaFoldDB" id="A0A4R5NQI4"/>
<name>A0A4R5NQI4_LENBU</name>
<dbReference type="RefSeq" id="WP_013727450.1">
    <property type="nucleotide sequence ID" value="NZ_AZDM01000020.1"/>
</dbReference>
<dbReference type="Pfam" id="PF13508">
    <property type="entry name" value="Acetyltransf_7"/>
    <property type="match status" value="1"/>
</dbReference>
<dbReference type="Gene3D" id="3.40.630.30">
    <property type="match status" value="1"/>
</dbReference>
<dbReference type="PROSITE" id="PS51186">
    <property type="entry name" value="GNAT"/>
    <property type="match status" value="1"/>
</dbReference>
<keyword evidence="1" id="KW-0808">Transferase</keyword>
<evidence type="ECO:0000313" key="4">
    <source>
        <dbReference type="EMBL" id="TDG78832.1"/>
    </source>
</evidence>
<evidence type="ECO:0000256" key="2">
    <source>
        <dbReference type="ARBA" id="ARBA00023315"/>
    </source>
</evidence>
<comment type="caution">
    <text evidence="4">The sequence shown here is derived from an EMBL/GenBank/DDBJ whole genome shotgun (WGS) entry which is preliminary data.</text>
</comment>
<sequence>MKLHYQPARMDELTAIMVIEEAGFSPAEAATKTAMAERIRLYPDTFIVATNEANQVVGYIVGPAFSQRYLTDELFEQAHANRRDDPYQTVLSLAVHPDFRGHGIASRLLSELAQVAKAQSRVAITLTCLADLIPFYESNGYQNEGISASSHAGETWYNLVYPLQ</sequence>
<feature type="domain" description="N-acetyltransferase" evidence="3">
    <location>
        <begin position="3"/>
        <end position="164"/>
    </location>
</feature>
<protein>
    <recommendedName>
        <fullName evidence="3">N-acetyltransferase domain-containing protein</fullName>
    </recommendedName>
</protein>
<evidence type="ECO:0000313" key="5">
    <source>
        <dbReference type="Proteomes" id="UP000295181"/>
    </source>
</evidence>
<dbReference type="PANTHER" id="PTHR10908">
    <property type="entry name" value="SEROTONIN N-ACETYLTRANSFERASE"/>
    <property type="match status" value="1"/>
</dbReference>